<evidence type="ECO:0000313" key="2">
    <source>
        <dbReference type="Proteomes" id="UP000193689"/>
    </source>
</evidence>
<dbReference type="GeneID" id="63774722"/>
<comment type="caution">
    <text evidence="1">The sequence shown here is derived from an EMBL/GenBank/DDBJ whole genome shotgun (WGS) entry which is preliminary data.</text>
</comment>
<dbReference type="InParanoid" id="A0A1Y2DSY3"/>
<gene>
    <name evidence="1" type="ORF">BCR38DRAFT_410808</name>
</gene>
<dbReference type="Proteomes" id="UP000193689">
    <property type="component" value="Unassembled WGS sequence"/>
</dbReference>
<name>A0A1Y2DSY3_9PEZI</name>
<dbReference type="EMBL" id="MCFJ01000009">
    <property type="protein sequence ID" value="ORY62388.1"/>
    <property type="molecule type" value="Genomic_DNA"/>
</dbReference>
<dbReference type="AlphaFoldDB" id="A0A1Y2DSY3"/>
<reference evidence="1 2" key="1">
    <citation type="submission" date="2016-07" db="EMBL/GenBank/DDBJ databases">
        <title>Pervasive Adenine N6-methylation of Active Genes in Fungi.</title>
        <authorList>
            <consortium name="DOE Joint Genome Institute"/>
            <person name="Mondo S.J."/>
            <person name="Dannebaum R.O."/>
            <person name="Kuo R.C."/>
            <person name="Labutti K."/>
            <person name="Haridas S."/>
            <person name="Kuo A."/>
            <person name="Salamov A."/>
            <person name="Ahrendt S.R."/>
            <person name="Lipzen A."/>
            <person name="Sullivan W."/>
            <person name="Andreopoulos W.B."/>
            <person name="Clum A."/>
            <person name="Lindquist E."/>
            <person name="Daum C."/>
            <person name="Ramamoorthy G.K."/>
            <person name="Gryganskyi A."/>
            <person name="Culley D."/>
            <person name="Magnuson J.K."/>
            <person name="James T.Y."/>
            <person name="O'Malley M.A."/>
            <person name="Stajich J.E."/>
            <person name="Spatafora J.W."/>
            <person name="Visel A."/>
            <person name="Grigoriev I.V."/>
        </authorList>
    </citation>
    <scope>NUCLEOTIDE SEQUENCE [LARGE SCALE GENOMIC DNA]</scope>
    <source>
        <strain evidence="1 2">CBS 129021</strain>
    </source>
</reference>
<proteinExistence type="predicted"/>
<accession>A0A1Y2DSY3</accession>
<evidence type="ECO:0000313" key="1">
    <source>
        <dbReference type="EMBL" id="ORY62388.1"/>
    </source>
</evidence>
<keyword evidence="2" id="KW-1185">Reference proteome</keyword>
<dbReference type="RefSeq" id="XP_040714224.1">
    <property type="nucleotide sequence ID" value="XM_040858510.1"/>
</dbReference>
<sequence length="275" mass="30464">MPGTWGHTSPPQSRSDYTQIARQKLPSRLAFTKTSEKSITAAVLIALENYVALVDLGVMGSTKYDAKNNNASVGSGARRWMYMLISDPSTGPAKFKATKNFKEKTENRPDSLNVLLWHYESSIDGTVITRIMANTRSIGKPPELEETMTIPTISGSLSKTMLIDFQRNCIQSYGWILGSLSVLAPDTCIDNSSKFWFTCIVQNNPTILQKAVYLHDESVTKLKNSSKMGNFTKLQLFKAMSTIYVAKMAAMSLSSTTWMRTSPLTSRCMQIVSGV</sequence>
<protein>
    <submittedName>
        <fullName evidence="1">Uncharacterized protein</fullName>
    </submittedName>
</protein>
<dbReference type="STRING" id="1141098.A0A1Y2DSY3"/>
<organism evidence="1 2">
    <name type="scientific">Pseudomassariella vexata</name>
    <dbReference type="NCBI Taxonomy" id="1141098"/>
    <lineage>
        <taxon>Eukaryota</taxon>
        <taxon>Fungi</taxon>
        <taxon>Dikarya</taxon>
        <taxon>Ascomycota</taxon>
        <taxon>Pezizomycotina</taxon>
        <taxon>Sordariomycetes</taxon>
        <taxon>Xylariomycetidae</taxon>
        <taxon>Amphisphaeriales</taxon>
        <taxon>Pseudomassariaceae</taxon>
        <taxon>Pseudomassariella</taxon>
    </lineage>
</organism>